<dbReference type="Proteomes" id="UP000282106">
    <property type="component" value="Unassembled WGS sequence"/>
</dbReference>
<dbReference type="AlphaFoldDB" id="A0A3N0VAS6"/>
<evidence type="ECO:0008006" key="3">
    <source>
        <dbReference type="Google" id="ProtNLM"/>
    </source>
</evidence>
<dbReference type="InterPro" id="IPR002591">
    <property type="entry name" value="Phosphodiest/P_Trfase"/>
</dbReference>
<dbReference type="EMBL" id="RJVO01000004">
    <property type="protein sequence ID" value="ROH89704.1"/>
    <property type="molecule type" value="Genomic_DNA"/>
</dbReference>
<gene>
    <name evidence="1" type="ORF">ED208_11315</name>
</gene>
<sequence>MISVCCPCQYRLAIRLEPGIATIPLAETCGVDPATIFGEIIMLLRPLFTPLAGFAALLCVVGCGNSAVPDVASVPPAPAPAPAPGTPPVLGTKKLTVVVAVVDSLMPQEITATTPNLDALKSEGTFYTESRAIFSAETIPNHVAMMTGVNPARSGIATNNFIDFLDPLNPVERDLSLPEELAANTLFTWVDRKCRVNGLNPDIKTGATLSKKYLFEVFQGDAFDAQRANRNAKVFNVPPDSHWDPTSSPAYIGPGFEYTPDAPTMQQALTQLPEADFFFVSLGDVDRFAHALGTAARSAALLTADAQIGRLRTALEDAGRWENTVMIVTSDHGTDIATNPFTNGISTQGTLDALAGCFTPMTAVQNGGSDSLYVMDRSLPLAQRQAALRAARACLIGTTDCATLCPGATRPANAAQIAGAWYTQDDAADPEGSMPASLVSRHPNLGDLVLVAARGFKFSEPDASGNPIPGNHGHPVTFRNVMLVSGGSPWVKKGQVIAASTATPSDFDRLPEQAENIDITPTVAWLLGLNIQPGDFPEGAGFDGRILDQAFSQFDTAPNAAAPTVCGRFS</sequence>
<protein>
    <recommendedName>
        <fullName evidence="3">Alkaline phosphatase family protein</fullName>
    </recommendedName>
</protein>
<organism evidence="1 2">
    <name type="scientific">Stagnimonas aquatica</name>
    <dbReference type="NCBI Taxonomy" id="2689987"/>
    <lineage>
        <taxon>Bacteria</taxon>
        <taxon>Pseudomonadati</taxon>
        <taxon>Pseudomonadota</taxon>
        <taxon>Gammaproteobacteria</taxon>
        <taxon>Nevskiales</taxon>
        <taxon>Nevskiaceae</taxon>
        <taxon>Stagnimonas</taxon>
    </lineage>
</organism>
<name>A0A3N0VAS6_9GAMM</name>
<dbReference type="InParanoid" id="A0A3N0VAS6"/>
<dbReference type="Gene3D" id="3.40.720.10">
    <property type="entry name" value="Alkaline Phosphatase, subunit A"/>
    <property type="match status" value="1"/>
</dbReference>
<proteinExistence type="predicted"/>
<keyword evidence="2" id="KW-1185">Reference proteome</keyword>
<reference evidence="1 2" key="1">
    <citation type="submission" date="2018-10" db="EMBL/GenBank/DDBJ databases">
        <authorList>
            <person name="Chen W.-M."/>
        </authorList>
    </citation>
    <scope>NUCLEOTIDE SEQUENCE [LARGE SCALE GENOMIC DNA]</scope>
    <source>
        <strain evidence="1 2">THS-13</strain>
    </source>
</reference>
<dbReference type="PANTHER" id="PTHR10151:SF120">
    <property type="entry name" value="BIS(5'-ADENOSYL)-TRIPHOSPHATASE"/>
    <property type="match status" value="1"/>
</dbReference>
<accession>A0A3N0VAS6</accession>
<dbReference type="Pfam" id="PF01663">
    <property type="entry name" value="Phosphodiest"/>
    <property type="match status" value="1"/>
</dbReference>
<dbReference type="GO" id="GO:0016787">
    <property type="term" value="F:hydrolase activity"/>
    <property type="evidence" value="ECO:0007669"/>
    <property type="project" value="UniProtKB-ARBA"/>
</dbReference>
<evidence type="ECO:0000313" key="2">
    <source>
        <dbReference type="Proteomes" id="UP000282106"/>
    </source>
</evidence>
<comment type="caution">
    <text evidence="1">The sequence shown here is derived from an EMBL/GenBank/DDBJ whole genome shotgun (WGS) entry which is preliminary data.</text>
</comment>
<dbReference type="InterPro" id="IPR017850">
    <property type="entry name" value="Alkaline_phosphatase_core_sf"/>
</dbReference>
<dbReference type="SUPFAM" id="SSF53649">
    <property type="entry name" value="Alkaline phosphatase-like"/>
    <property type="match status" value="1"/>
</dbReference>
<dbReference type="PANTHER" id="PTHR10151">
    <property type="entry name" value="ECTONUCLEOTIDE PYROPHOSPHATASE/PHOSPHODIESTERASE"/>
    <property type="match status" value="1"/>
</dbReference>
<evidence type="ECO:0000313" key="1">
    <source>
        <dbReference type="EMBL" id="ROH89704.1"/>
    </source>
</evidence>